<name>A0A8H7EZV0_AGABI</name>
<proteinExistence type="predicted"/>
<protein>
    <recommendedName>
        <fullName evidence="2">C2H2-type domain-containing protein</fullName>
    </recommendedName>
</protein>
<organism evidence="3 4">
    <name type="scientific">Agaricus bisporus var. burnettii</name>
    <dbReference type="NCBI Taxonomy" id="192524"/>
    <lineage>
        <taxon>Eukaryota</taxon>
        <taxon>Fungi</taxon>
        <taxon>Dikarya</taxon>
        <taxon>Basidiomycota</taxon>
        <taxon>Agaricomycotina</taxon>
        <taxon>Agaricomycetes</taxon>
        <taxon>Agaricomycetidae</taxon>
        <taxon>Agaricales</taxon>
        <taxon>Agaricineae</taxon>
        <taxon>Agaricaceae</taxon>
        <taxon>Agaricus</taxon>
    </lineage>
</organism>
<feature type="domain" description="C2H2-type" evidence="2">
    <location>
        <begin position="101"/>
        <end position="124"/>
    </location>
</feature>
<feature type="region of interest" description="Disordered" evidence="1">
    <location>
        <begin position="195"/>
        <end position="269"/>
    </location>
</feature>
<dbReference type="EMBL" id="JABXXO010000009">
    <property type="protein sequence ID" value="KAF7770320.1"/>
    <property type="molecule type" value="Genomic_DNA"/>
</dbReference>
<feature type="compositionally biased region" description="Basic residues" evidence="1">
    <location>
        <begin position="349"/>
        <end position="360"/>
    </location>
</feature>
<dbReference type="AlphaFoldDB" id="A0A8H7EZV0"/>
<gene>
    <name evidence="3" type="ORF">Agabi119p4_6294</name>
</gene>
<dbReference type="SMART" id="SM00355">
    <property type="entry name" value="ZnF_C2H2"/>
    <property type="match status" value="2"/>
</dbReference>
<feature type="compositionally biased region" description="Basic and acidic residues" evidence="1">
    <location>
        <begin position="195"/>
        <end position="212"/>
    </location>
</feature>
<accession>A0A8H7EZV0</accession>
<dbReference type="PANTHER" id="PTHR21354:SF0">
    <property type="entry name" value="ZINC FINGER PROTEIN 511"/>
    <property type="match status" value="1"/>
</dbReference>
<dbReference type="PANTHER" id="PTHR21354">
    <property type="entry name" value="ZINC FINGER PROTEIN 511"/>
    <property type="match status" value="1"/>
</dbReference>
<feature type="compositionally biased region" description="Acidic residues" evidence="1">
    <location>
        <begin position="220"/>
        <end position="241"/>
    </location>
</feature>
<evidence type="ECO:0000313" key="4">
    <source>
        <dbReference type="Proteomes" id="UP000629468"/>
    </source>
</evidence>
<feature type="region of interest" description="Disordered" evidence="1">
    <location>
        <begin position="1"/>
        <end position="68"/>
    </location>
</feature>
<reference evidence="3 4" key="1">
    <citation type="journal article" name="Sci. Rep.">
        <title>Telomere-to-telomere assembled and centromere annotated genomes of the two main subspecies of the button mushroom Agaricus bisporus reveal especially polymorphic chromosome ends.</title>
        <authorList>
            <person name="Sonnenberg A.S.M."/>
            <person name="Sedaghat-Telgerd N."/>
            <person name="Lavrijssen B."/>
            <person name="Ohm R.A."/>
            <person name="Hendrickx P.M."/>
            <person name="Scholtmeijer K."/>
            <person name="Baars J.J.P."/>
            <person name="van Peer A."/>
        </authorList>
    </citation>
    <scope>NUCLEOTIDE SEQUENCE [LARGE SCALE GENOMIC DNA]</scope>
    <source>
        <strain evidence="3 4">H119_p4</strain>
    </source>
</reference>
<dbReference type="InterPro" id="IPR039258">
    <property type="entry name" value="ZNF511"/>
</dbReference>
<comment type="caution">
    <text evidence="3">The sequence shown here is derived from an EMBL/GenBank/DDBJ whole genome shotgun (WGS) entry which is preliminary data.</text>
</comment>
<evidence type="ECO:0000256" key="1">
    <source>
        <dbReference type="SAM" id="MobiDB-lite"/>
    </source>
</evidence>
<feature type="compositionally biased region" description="Low complexity" evidence="1">
    <location>
        <begin position="18"/>
        <end position="49"/>
    </location>
</feature>
<feature type="domain" description="C2H2-type" evidence="2">
    <location>
        <begin position="141"/>
        <end position="164"/>
    </location>
</feature>
<feature type="region of interest" description="Disordered" evidence="1">
    <location>
        <begin position="306"/>
        <end position="402"/>
    </location>
</feature>
<evidence type="ECO:0000313" key="3">
    <source>
        <dbReference type="EMBL" id="KAF7770320.1"/>
    </source>
</evidence>
<dbReference type="PROSITE" id="PS00028">
    <property type="entry name" value="ZINC_FINGER_C2H2_1"/>
    <property type="match status" value="2"/>
</dbReference>
<feature type="compositionally biased region" description="Polar residues" evidence="1">
    <location>
        <begin position="329"/>
        <end position="342"/>
    </location>
</feature>
<dbReference type="Proteomes" id="UP000629468">
    <property type="component" value="Unassembled WGS sequence"/>
</dbReference>
<evidence type="ECO:0000259" key="2">
    <source>
        <dbReference type="PROSITE" id="PS00028"/>
    </source>
</evidence>
<dbReference type="InterPro" id="IPR013087">
    <property type="entry name" value="Znf_C2H2_type"/>
</dbReference>
<sequence length="402" mass="42503">MATPVPPQTIGKRSRNLTPSRRSTSSSISTASPPSSSSSPESKIARSSAPLGNSYQGAGGDKQQQRPILCTLPPTCNRQHTTLANSKDLERHYATYHAHVCESPGCGCVFPEAKLLELHQTECHDPVAAVRKERGEKIFGCMVPTCDRLFQSPKARRLHMIEAHKFPKEFFFSVTNKGIGGLLQKWGEGASMVRREWKPREGEQNKHAKDEGGGMTVDHNEEEEEEDSSSEEEVKEVDMEESEKTPRPTIKPLHPVSPPQGAKAKASASADVDALAEGVSSLSLVPSSIRFGRGGRGGSLGVRVRGRGGRGGIVPPQHVSPGSGGGHQKSASMSDSNMSATPSGAGRGRGAKRAGGRGHRLTTSVGGSAGIHKSEAGGEVVLVPSSTGQENRGKRGGMTGTL</sequence>